<evidence type="ECO:0000256" key="3">
    <source>
        <dbReference type="ARBA" id="ARBA00022692"/>
    </source>
</evidence>
<protein>
    <recommendedName>
        <fullName evidence="9">Peroxisomal membrane protein MPV17</fullName>
    </recommendedName>
</protein>
<name>A0A7R9U0X5_9STRA</name>
<evidence type="ECO:0000256" key="6">
    <source>
        <dbReference type="RuleBase" id="RU363053"/>
    </source>
</evidence>
<keyword evidence="7" id="KW-0732">Signal</keyword>
<dbReference type="EMBL" id="HBEA01000723">
    <property type="protein sequence ID" value="CAD8251058.1"/>
    <property type="molecule type" value="Transcribed_RNA"/>
</dbReference>
<accession>A0A7R9U0X5</accession>
<evidence type="ECO:0000256" key="2">
    <source>
        <dbReference type="ARBA" id="ARBA00006824"/>
    </source>
</evidence>
<reference evidence="8" key="1">
    <citation type="submission" date="2021-01" db="EMBL/GenBank/DDBJ databases">
        <authorList>
            <person name="Corre E."/>
            <person name="Pelletier E."/>
            <person name="Niang G."/>
            <person name="Scheremetjew M."/>
            <person name="Finn R."/>
            <person name="Kale V."/>
            <person name="Holt S."/>
            <person name="Cochrane G."/>
            <person name="Meng A."/>
            <person name="Brown T."/>
            <person name="Cohen L."/>
        </authorList>
    </citation>
    <scope>NUCLEOTIDE SEQUENCE</scope>
    <source>
        <strain evidence="8">CCMP2078</strain>
    </source>
</reference>
<feature type="chain" id="PRO_5030692583" description="Peroxisomal membrane protein MPV17" evidence="7">
    <location>
        <begin position="23"/>
        <end position="262"/>
    </location>
</feature>
<comment type="subcellular location">
    <subcellularLocation>
        <location evidence="1">Membrane</location>
        <topology evidence="1">Multi-pass membrane protein</topology>
    </subcellularLocation>
</comment>
<proteinExistence type="inferred from homology"/>
<dbReference type="GO" id="GO:0005737">
    <property type="term" value="C:cytoplasm"/>
    <property type="evidence" value="ECO:0007669"/>
    <property type="project" value="TreeGrafter"/>
</dbReference>
<evidence type="ECO:0000256" key="7">
    <source>
        <dbReference type="SAM" id="SignalP"/>
    </source>
</evidence>
<dbReference type="Pfam" id="PF04117">
    <property type="entry name" value="Mpv17_PMP22"/>
    <property type="match status" value="1"/>
</dbReference>
<dbReference type="PANTHER" id="PTHR11266:SF17">
    <property type="entry name" value="PROTEIN MPV17"/>
    <property type="match status" value="1"/>
</dbReference>
<dbReference type="GO" id="GO:0016020">
    <property type="term" value="C:membrane"/>
    <property type="evidence" value="ECO:0007669"/>
    <property type="project" value="UniProtKB-SubCell"/>
</dbReference>
<dbReference type="AlphaFoldDB" id="A0A7R9U0X5"/>
<sequence>MRSFVQVWSIAMLLLAPCGAQGAVTAKPPVAALPQRAADWHRITSWRSRMHRRFVASTVDVGTERFVNTRSKSFIAEQFDRYTHALAVRPLSTKIVTAIVLNIISDLIGQGLIGDGRIVLQKSIAFVAAQSFILTPMVHYIFNALEKWGDFVARATGKWAKPFAMVMVDQTCSAPIVFSSFFFTYHILEQMLLGLPGGLSVVFSDAFAKAAATIWPTMLTSWKVWPVVNYLNFRFIPLDLRLPFVSAVSCAFNVFLSIMASK</sequence>
<gene>
    <name evidence="8" type="ORF">PPYR1160_LOCUS549</name>
</gene>
<evidence type="ECO:0000313" key="8">
    <source>
        <dbReference type="EMBL" id="CAD8251058.1"/>
    </source>
</evidence>
<dbReference type="PANTHER" id="PTHR11266">
    <property type="entry name" value="PEROXISOMAL MEMBRANE PROTEIN 2, PXMP2 MPV17"/>
    <property type="match status" value="1"/>
</dbReference>
<keyword evidence="5" id="KW-0472">Membrane</keyword>
<evidence type="ECO:0008006" key="9">
    <source>
        <dbReference type="Google" id="ProtNLM"/>
    </source>
</evidence>
<keyword evidence="3" id="KW-0812">Transmembrane</keyword>
<evidence type="ECO:0000256" key="5">
    <source>
        <dbReference type="ARBA" id="ARBA00023136"/>
    </source>
</evidence>
<feature type="signal peptide" evidence="7">
    <location>
        <begin position="1"/>
        <end position="22"/>
    </location>
</feature>
<dbReference type="InterPro" id="IPR007248">
    <property type="entry name" value="Mpv17_PMP22"/>
</dbReference>
<organism evidence="8">
    <name type="scientific">Pinguiococcus pyrenoidosus</name>
    <dbReference type="NCBI Taxonomy" id="172671"/>
    <lineage>
        <taxon>Eukaryota</taxon>
        <taxon>Sar</taxon>
        <taxon>Stramenopiles</taxon>
        <taxon>Ochrophyta</taxon>
        <taxon>Pinguiophyceae</taxon>
        <taxon>Pinguiochrysidales</taxon>
        <taxon>Pinguiochrysidaceae</taxon>
        <taxon>Pinguiococcus</taxon>
    </lineage>
</organism>
<keyword evidence="4" id="KW-1133">Transmembrane helix</keyword>
<evidence type="ECO:0000256" key="1">
    <source>
        <dbReference type="ARBA" id="ARBA00004141"/>
    </source>
</evidence>
<evidence type="ECO:0000256" key="4">
    <source>
        <dbReference type="ARBA" id="ARBA00022989"/>
    </source>
</evidence>
<comment type="similarity">
    <text evidence="2 6">Belongs to the peroxisomal membrane protein PXMP2/4 family.</text>
</comment>